<evidence type="ECO:0000259" key="1">
    <source>
        <dbReference type="PROSITE" id="PS50011"/>
    </source>
</evidence>
<dbReference type="AlphaFoldDB" id="A0A7J7J9W4"/>
<dbReference type="SUPFAM" id="SSF56112">
    <property type="entry name" value="Protein kinase-like (PK-like)"/>
    <property type="match status" value="1"/>
</dbReference>
<gene>
    <name evidence="2" type="ORF">EB796_019159</name>
</gene>
<protein>
    <recommendedName>
        <fullName evidence="1">Protein kinase domain-containing protein</fullName>
    </recommendedName>
</protein>
<name>A0A7J7J9W4_BUGNE</name>
<dbReference type="InterPro" id="IPR011009">
    <property type="entry name" value="Kinase-like_dom_sf"/>
</dbReference>
<comment type="caution">
    <text evidence="2">The sequence shown here is derived from an EMBL/GenBank/DDBJ whole genome shotgun (WGS) entry which is preliminary data.</text>
</comment>
<proteinExistence type="predicted"/>
<evidence type="ECO:0000313" key="2">
    <source>
        <dbReference type="EMBL" id="KAF6022524.1"/>
    </source>
</evidence>
<dbReference type="PROSITE" id="PS50011">
    <property type="entry name" value="PROTEIN_KINASE_DOM"/>
    <property type="match status" value="1"/>
</dbReference>
<organism evidence="2 3">
    <name type="scientific">Bugula neritina</name>
    <name type="common">Brown bryozoan</name>
    <name type="synonym">Sertularia neritina</name>
    <dbReference type="NCBI Taxonomy" id="10212"/>
    <lineage>
        <taxon>Eukaryota</taxon>
        <taxon>Metazoa</taxon>
        <taxon>Spiralia</taxon>
        <taxon>Lophotrochozoa</taxon>
        <taxon>Bryozoa</taxon>
        <taxon>Gymnolaemata</taxon>
        <taxon>Cheilostomatida</taxon>
        <taxon>Flustrina</taxon>
        <taxon>Buguloidea</taxon>
        <taxon>Bugulidae</taxon>
        <taxon>Bugula</taxon>
    </lineage>
</organism>
<reference evidence="2" key="1">
    <citation type="submission" date="2020-06" db="EMBL/GenBank/DDBJ databases">
        <title>Draft genome of Bugula neritina, a colonial animal packing powerful symbionts and potential medicines.</title>
        <authorList>
            <person name="Rayko M."/>
        </authorList>
    </citation>
    <scope>NUCLEOTIDE SEQUENCE [LARGE SCALE GENOMIC DNA]</scope>
    <source>
        <strain evidence="2">Kwan_BN1</strain>
    </source>
</reference>
<keyword evidence="3" id="KW-1185">Reference proteome</keyword>
<dbReference type="GO" id="GO:0005524">
    <property type="term" value="F:ATP binding"/>
    <property type="evidence" value="ECO:0007669"/>
    <property type="project" value="InterPro"/>
</dbReference>
<feature type="domain" description="Protein kinase" evidence="1">
    <location>
        <begin position="1"/>
        <end position="85"/>
    </location>
</feature>
<dbReference type="Proteomes" id="UP000593567">
    <property type="component" value="Unassembled WGS sequence"/>
</dbReference>
<dbReference type="InterPro" id="IPR000719">
    <property type="entry name" value="Prot_kinase_dom"/>
</dbReference>
<sequence>MEDTFEDMLITVQRTSLYRAPELLHRAAPTKAADMWSMGLTTLEVMTELTPRNQSILKQVLSFEVEERESAERWLKALKEYELDK</sequence>
<dbReference type="EMBL" id="VXIV02002841">
    <property type="protein sequence ID" value="KAF6022524.1"/>
    <property type="molecule type" value="Genomic_DNA"/>
</dbReference>
<dbReference type="Pfam" id="PF00069">
    <property type="entry name" value="Pkinase"/>
    <property type="match status" value="1"/>
</dbReference>
<dbReference type="Gene3D" id="1.10.510.10">
    <property type="entry name" value="Transferase(Phosphotransferase) domain 1"/>
    <property type="match status" value="1"/>
</dbReference>
<accession>A0A7J7J9W4</accession>
<evidence type="ECO:0000313" key="3">
    <source>
        <dbReference type="Proteomes" id="UP000593567"/>
    </source>
</evidence>
<dbReference type="GO" id="GO:0004672">
    <property type="term" value="F:protein kinase activity"/>
    <property type="evidence" value="ECO:0007669"/>
    <property type="project" value="InterPro"/>
</dbReference>